<proteinExistence type="predicted"/>
<feature type="region of interest" description="Disordered" evidence="1">
    <location>
        <begin position="130"/>
        <end position="200"/>
    </location>
</feature>
<feature type="compositionally biased region" description="Polar residues" evidence="1">
    <location>
        <begin position="648"/>
        <end position="659"/>
    </location>
</feature>
<dbReference type="GO" id="GO:0070824">
    <property type="term" value="C:SHREC complex"/>
    <property type="evidence" value="ECO:0007669"/>
    <property type="project" value="InterPro"/>
</dbReference>
<gene>
    <name evidence="4" type="ORF">PTTW11_11355</name>
</gene>
<dbReference type="InterPro" id="IPR018839">
    <property type="entry name" value="Tscrpt-silencing_Clr2_C"/>
</dbReference>
<dbReference type="Pfam" id="PF10383">
    <property type="entry name" value="Clr2"/>
    <property type="match status" value="1"/>
</dbReference>
<protein>
    <submittedName>
        <fullName evidence="4">Clr2 domain containing protein</fullName>
    </submittedName>
</protein>
<feature type="region of interest" description="Disordered" evidence="1">
    <location>
        <begin position="646"/>
        <end position="677"/>
    </location>
</feature>
<dbReference type="InterPro" id="IPR038986">
    <property type="entry name" value="Clr2"/>
</dbReference>
<dbReference type="Proteomes" id="UP000472372">
    <property type="component" value="Chromosome 12"/>
</dbReference>
<evidence type="ECO:0000313" key="4">
    <source>
        <dbReference type="EMBL" id="CAE7220699.1"/>
    </source>
</evidence>
<feature type="compositionally biased region" description="Polar residues" evidence="1">
    <location>
        <begin position="154"/>
        <end position="168"/>
    </location>
</feature>
<dbReference type="GO" id="GO:0031934">
    <property type="term" value="C:mating-type region heterochromatin"/>
    <property type="evidence" value="ECO:0007669"/>
    <property type="project" value="TreeGrafter"/>
</dbReference>
<sequence length="715" mass="80949">MSNNRVVVQLNPGCSDGDPLHVPASGTHTQVNPPTLYLEKIGQQWVQNRGDALPGVQYTLAALPAGYTMWQRPRPSDPKMFDKYLYGHPSQKKFDSPNRFYPHFEYLMNNGGNSIGCPCTVCCGSAGVLPRASPNTSKARSSSTSSRRSSNASLTIQSRPSSAQQMRQSPIVPIPMPAVQHKGRPKKVSAGMDKANVDREGTPDVYRNLINKLRRHQHIDEVIKEPMSPDWRAEQERIPKLLEDLKTQEQWVPRNGDIVLYIRDLPDTVHITRDKITGSLQLYDEQKDRYLIPQWRAGLVTEAPDSNITATARKTNVSWSGIRVESVPHPNDPDRSLSKQYKYVDLRQTRPFVLWQDSLNNIRQDKWHITIKNALALASTVSLVDKYRFRGTWPNAYIYCHGIYVGFEMLAVGDTIRLLPNKKSGHHECTDIMVIKSIRLTWTNLDQASDNDYDEGRPYNSEIWIYGSAYTNDASRLNKAWLSDHINLPRAAEEYSKWYPLHPADKELAIPYSRVLGRLYERHAAMTQFFQLDPGDPSLDIGRQAAIEAREYARKHDNRITKEPNATWYWGDDRADALNLRTINSLDVAKFDLERDVKDMRKKYRLLDAVASGQNLAGVKPDCEVVPRIKGLRGFMAPALPLRPVDSRATSTSGDMTDASSGSGSNMSGSKKRTHVVDLDDDDDDLEEEIRQHTKVIEDERATCSKKAKVMVLID</sequence>
<dbReference type="InterPro" id="IPR031915">
    <property type="entry name" value="Clr2_N"/>
</dbReference>
<organism evidence="4 5">
    <name type="scientific">Pyrenophora teres f. teres</name>
    <dbReference type="NCBI Taxonomy" id="97479"/>
    <lineage>
        <taxon>Eukaryota</taxon>
        <taxon>Fungi</taxon>
        <taxon>Dikarya</taxon>
        <taxon>Ascomycota</taxon>
        <taxon>Pezizomycotina</taxon>
        <taxon>Dothideomycetes</taxon>
        <taxon>Pleosporomycetidae</taxon>
        <taxon>Pleosporales</taxon>
        <taxon>Pleosporineae</taxon>
        <taxon>Pleosporaceae</taxon>
        <taxon>Pyrenophora</taxon>
    </lineage>
</organism>
<reference evidence="4" key="1">
    <citation type="submission" date="2021-02" db="EMBL/GenBank/DDBJ databases">
        <authorList>
            <person name="Syme A R."/>
            <person name="Syme A R."/>
            <person name="Moolhuijzen P."/>
        </authorList>
    </citation>
    <scope>NUCLEOTIDE SEQUENCE</scope>
    <source>
        <strain evidence="4">W1-1</strain>
    </source>
</reference>
<dbReference type="PANTHER" id="PTHR38046">
    <property type="entry name" value="CRYPTIC LOCI REGULATOR 2"/>
    <property type="match status" value="1"/>
</dbReference>
<dbReference type="GO" id="GO:0030466">
    <property type="term" value="P:silent mating-type cassette heterochromatin formation"/>
    <property type="evidence" value="ECO:0007669"/>
    <property type="project" value="TreeGrafter"/>
</dbReference>
<dbReference type="AlphaFoldDB" id="A0A6S6WI29"/>
<feature type="domain" description="Cryptic loci regulator 2 C-terminal" evidence="2">
    <location>
        <begin position="399"/>
        <end position="521"/>
    </location>
</feature>
<accession>A0A6S6WI29</accession>
<dbReference type="EMBL" id="HG992988">
    <property type="protein sequence ID" value="CAE7220699.1"/>
    <property type="molecule type" value="Genomic_DNA"/>
</dbReference>
<evidence type="ECO:0000313" key="5">
    <source>
        <dbReference type="Proteomes" id="UP000472372"/>
    </source>
</evidence>
<feature type="domain" description="Cryptic loci regulator 2 N-terminal" evidence="3">
    <location>
        <begin position="58"/>
        <end position="122"/>
    </location>
</feature>
<evidence type="ECO:0000256" key="1">
    <source>
        <dbReference type="SAM" id="MobiDB-lite"/>
    </source>
</evidence>
<feature type="compositionally biased region" description="Low complexity" evidence="1">
    <location>
        <begin position="132"/>
        <end position="153"/>
    </location>
</feature>
<name>A0A6S6WI29_9PLEO</name>
<dbReference type="GO" id="GO:0033553">
    <property type="term" value="C:rDNA heterochromatin"/>
    <property type="evidence" value="ECO:0007669"/>
    <property type="project" value="TreeGrafter"/>
</dbReference>
<feature type="compositionally biased region" description="Low complexity" evidence="1">
    <location>
        <begin position="660"/>
        <end position="669"/>
    </location>
</feature>
<dbReference type="PANTHER" id="PTHR38046:SF1">
    <property type="entry name" value="CRYPTIC LOCI REGULATOR 2"/>
    <property type="match status" value="1"/>
</dbReference>
<dbReference type="Pfam" id="PF16761">
    <property type="entry name" value="Clr2_transil"/>
    <property type="match status" value="1"/>
</dbReference>
<evidence type="ECO:0000259" key="2">
    <source>
        <dbReference type="Pfam" id="PF10383"/>
    </source>
</evidence>
<evidence type="ECO:0000259" key="3">
    <source>
        <dbReference type="Pfam" id="PF16761"/>
    </source>
</evidence>